<keyword evidence="2 7" id="KW-0812">Transmembrane</keyword>
<name>A0AAE8SR38_9PEZI</name>
<evidence type="ECO:0000256" key="6">
    <source>
        <dbReference type="SAM" id="MobiDB-lite"/>
    </source>
</evidence>
<dbReference type="PANTHER" id="PTHR37278">
    <property type="entry name" value="AUTOPHAGY-RELATED PROTEIN 33-RELATED"/>
    <property type="match status" value="1"/>
</dbReference>
<dbReference type="AlphaFoldDB" id="A0AAE8SR38"/>
<keyword evidence="4 7" id="KW-0472">Membrane</keyword>
<accession>A0AAE8SR38</accession>
<keyword evidence="9" id="KW-1185">Reference proteome</keyword>
<dbReference type="GO" id="GO:0016236">
    <property type="term" value="P:macroautophagy"/>
    <property type="evidence" value="ECO:0007669"/>
    <property type="project" value="TreeGrafter"/>
</dbReference>
<dbReference type="GO" id="GO:0005741">
    <property type="term" value="C:mitochondrial outer membrane"/>
    <property type="evidence" value="ECO:0007669"/>
    <property type="project" value="TreeGrafter"/>
</dbReference>
<evidence type="ECO:0000313" key="8">
    <source>
        <dbReference type="EMBL" id="SPN97162.1"/>
    </source>
</evidence>
<feature type="region of interest" description="Disordered" evidence="6">
    <location>
        <begin position="147"/>
        <end position="176"/>
    </location>
</feature>
<feature type="transmembrane region" description="Helical" evidence="7">
    <location>
        <begin position="47"/>
        <end position="73"/>
    </location>
</feature>
<dbReference type="GO" id="GO:0000422">
    <property type="term" value="P:autophagy of mitochondrion"/>
    <property type="evidence" value="ECO:0007669"/>
    <property type="project" value="TreeGrafter"/>
</dbReference>
<dbReference type="PANTHER" id="PTHR37278:SF1">
    <property type="entry name" value="AUTOPHAGY-RELATED PROTEIN 33-RELATED"/>
    <property type="match status" value="1"/>
</dbReference>
<keyword evidence="3 7" id="KW-1133">Transmembrane helix</keyword>
<comment type="caution">
    <text evidence="8">The sequence shown here is derived from an EMBL/GenBank/DDBJ whole genome shotgun (WGS) entry which is preliminary data.</text>
</comment>
<protein>
    <recommendedName>
        <fullName evidence="10">Autophagy-related protein 33</fullName>
    </recommendedName>
</protein>
<gene>
    <name evidence="8" type="ORF">DNG_00678</name>
</gene>
<reference evidence="8" key="1">
    <citation type="submission" date="2018-03" db="EMBL/GenBank/DDBJ databases">
        <authorList>
            <person name="Guldener U."/>
        </authorList>
    </citation>
    <scope>NUCLEOTIDE SEQUENCE</scope>
</reference>
<evidence type="ECO:0000256" key="2">
    <source>
        <dbReference type="ARBA" id="ARBA00022692"/>
    </source>
</evidence>
<organism evidence="8 9">
    <name type="scientific">Cephalotrichum gorgonifer</name>
    <dbReference type="NCBI Taxonomy" id="2041049"/>
    <lineage>
        <taxon>Eukaryota</taxon>
        <taxon>Fungi</taxon>
        <taxon>Dikarya</taxon>
        <taxon>Ascomycota</taxon>
        <taxon>Pezizomycotina</taxon>
        <taxon>Sordariomycetes</taxon>
        <taxon>Hypocreomycetidae</taxon>
        <taxon>Microascales</taxon>
        <taxon>Microascaceae</taxon>
        <taxon>Cephalotrichum</taxon>
    </lineage>
</organism>
<proteinExistence type="inferred from homology"/>
<dbReference type="InterPro" id="IPR051668">
    <property type="entry name" value="ATG33"/>
</dbReference>
<evidence type="ECO:0000313" key="9">
    <source>
        <dbReference type="Proteomes" id="UP001187682"/>
    </source>
</evidence>
<dbReference type="EMBL" id="ONZQ02000001">
    <property type="protein sequence ID" value="SPN97162.1"/>
    <property type="molecule type" value="Genomic_DNA"/>
</dbReference>
<evidence type="ECO:0000256" key="7">
    <source>
        <dbReference type="SAM" id="Phobius"/>
    </source>
</evidence>
<comment type="subcellular location">
    <subcellularLocation>
        <location evidence="1">Membrane</location>
        <topology evidence="1">Multi-pass membrane protein</topology>
    </subcellularLocation>
</comment>
<evidence type="ECO:0000256" key="1">
    <source>
        <dbReference type="ARBA" id="ARBA00004141"/>
    </source>
</evidence>
<sequence>MSTKKVSALKFVGTVSVGLLTGVSYTLSNISAPAILTLPSASSATKALSALSAAASSRLTTLSAVSSSAFALAFILSPRSSRHPYLLYTSVLSALASFAPRIAPLLLGPAARSAPVRASPAPSPKKKKTPRSMEASYEVLGDLQSEEASVASEEAEEEPPATPTTTASERQNEEEVRAQVEDFVKARLVQTGLAAVGFAISVLGIWGDGVQRVLQSETVVFGM</sequence>
<evidence type="ECO:0000256" key="4">
    <source>
        <dbReference type="ARBA" id="ARBA00023136"/>
    </source>
</evidence>
<evidence type="ECO:0008006" key="10">
    <source>
        <dbReference type="Google" id="ProtNLM"/>
    </source>
</evidence>
<comment type="similarity">
    <text evidence="5">Belongs to the ATG33 family.</text>
</comment>
<dbReference type="Proteomes" id="UP001187682">
    <property type="component" value="Unassembled WGS sequence"/>
</dbReference>
<evidence type="ECO:0000256" key="3">
    <source>
        <dbReference type="ARBA" id="ARBA00022989"/>
    </source>
</evidence>
<evidence type="ECO:0000256" key="5">
    <source>
        <dbReference type="ARBA" id="ARBA00038013"/>
    </source>
</evidence>
<feature type="transmembrane region" description="Helical" evidence="7">
    <location>
        <begin position="7"/>
        <end position="27"/>
    </location>
</feature>
<feature type="region of interest" description="Disordered" evidence="6">
    <location>
        <begin position="114"/>
        <end position="134"/>
    </location>
</feature>